<evidence type="ECO:0000256" key="8">
    <source>
        <dbReference type="ARBA" id="ARBA00022670"/>
    </source>
</evidence>
<evidence type="ECO:0000256" key="13">
    <source>
        <dbReference type="ARBA" id="ARBA00030849"/>
    </source>
</evidence>
<dbReference type="InterPro" id="IPR000994">
    <property type="entry name" value="Pept_M24"/>
</dbReference>
<evidence type="ECO:0000256" key="5">
    <source>
        <dbReference type="ARBA" id="ARBA00012574"/>
    </source>
</evidence>
<dbReference type="GO" id="GO:0005737">
    <property type="term" value="C:cytoplasm"/>
    <property type="evidence" value="ECO:0007669"/>
    <property type="project" value="UniProtKB-ARBA"/>
</dbReference>
<keyword evidence="10" id="KW-0378">Hydrolase</keyword>
<keyword evidence="11" id="KW-0482">Metalloprotease</keyword>
<dbReference type="Pfam" id="PF01321">
    <property type="entry name" value="Creatinase_N"/>
    <property type="match status" value="1"/>
</dbReference>
<dbReference type="FunFam" id="3.40.350.10:FF:000003">
    <property type="entry name" value="Xaa-pro aminopeptidase P"/>
    <property type="match status" value="1"/>
</dbReference>
<protein>
    <recommendedName>
        <fullName evidence="6">Probable Xaa-Pro aminopeptidase P</fullName>
        <ecNumber evidence="5">3.4.11.9</ecNumber>
    </recommendedName>
    <alternativeName>
        <fullName evidence="13">Aminoacylproline aminopeptidase</fullName>
    </alternativeName>
    <alternativeName>
        <fullName evidence="14">Prolidase</fullName>
    </alternativeName>
</protein>
<evidence type="ECO:0000256" key="4">
    <source>
        <dbReference type="ARBA" id="ARBA00008766"/>
    </source>
</evidence>
<feature type="domain" description="Creatinase N-terminal" evidence="17">
    <location>
        <begin position="50"/>
        <end position="184"/>
    </location>
</feature>
<accession>A0A5M8PRQ8</accession>
<evidence type="ECO:0000259" key="17">
    <source>
        <dbReference type="Pfam" id="PF01321"/>
    </source>
</evidence>
<evidence type="ECO:0000256" key="9">
    <source>
        <dbReference type="ARBA" id="ARBA00022723"/>
    </source>
</evidence>
<dbReference type="GO" id="GO:0070006">
    <property type="term" value="F:metalloaminopeptidase activity"/>
    <property type="evidence" value="ECO:0007669"/>
    <property type="project" value="InterPro"/>
</dbReference>
<organism evidence="19 20">
    <name type="scientific">Lasallia pustulata</name>
    <dbReference type="NCBI Taxonomy" id="136370"/>
    <lineage>
        <taxon>Eukaryota</taxon>
        <taxon>Fungi</taxon>
        <taxon>Dikarya</taxon>
        <taxon>Ascomycota</taxon>
        <taxon>Pezizomycotina</taxon>
        <taxon>Lecanoromycetes</taxon>
        <taxon>OSLEUM clade</taxon>
        <taxon>Umbilicariomycetidae</taxon>
        <taxon>Umbilicariales</taxon>
        <taxon>Umbilicariaceae</taxon>
        <taxon>Lasallia</taxon>
    </lineage>
</organism>
<dbReference type="InterPro" id="IPR000587">
    <property type="entry name" value="Creatinase_N"/>
</dbReference>
<dbReference type="Gene3D" id="3.90.230.10">
    <property type="entry name" value="Creatinase/methionine aminopeptidase superfamily"/>
    <property type="match status" value="1"/>
</dbReference>
<evidence type="ECO:0000256" key="12">
    <source>
        <dbReference type="ARBA" id="ARBA00023211"/>
    </source>
</evidence>
<keyword evidence="7 19" id="KW-0031">Aminopeptidase</keyword>
<comment type="similarity">
    <text evidence="4 15">Belongs to the peptidase M24B family.</text>
</comment>
<dbReference type="InterPro" id="IPR001131">
    <property type="entry name" value="Peptidase_M24B_aminopep-P_CS"/>
</dbReference>
<dbReference type="OrthoDB" id="9995434at2759"/>
<evidence type="ECO:0000256" key="6">
    <source>
        <dbReference type="ARBA" id="ARBA00020658"/>
    </source>
</evidence>
<gene>
    <name evidence="19" type="ORF">FRX48_04371</name>
</gene>
<dbReference type="FunFam" id="3.40.350.10:FF:000010">
    <property type="entry name" value="Probable Xaa-Pro aminopeptidase P"/>
    <property type="match status" value="1"/>
</dbReference>
<dbReference type="AlphaFoldDB" id="A0A5M8PRQ8"/>
<dbReference type="SUPFAM" id="SSF53092">
    <property type="entry name" value="Creatinase/prolidase N-terminal domain"/>
    <property type="match status" value="1"/>
</dbReference>
<evidence type="ECO:0000259" key="16">
    <source>
        <dbReference type="Pfam" id="PF00557"/>
    </source>
</evidence>
<dbReference type="InterPro" id="IPR029149">
    <property type="entry name" value="Creatin/AminoP/Spt16_N"/>
</dbReference>
<keyword evidence="9 15" id="KW-0479">Metal-binding</keyword>
<feature type="domain" description="Peptidase M24 C-terminal" evidence="18">
    <location>
        <begin position="600"/>
        <end position="663"/>
    </location>
</feature>
<comment type="function">
    <text evidence="3">Catalyzes the removal of a penultimate prolyl residue from the N-termini of peptides.</text>
</comment>
<dbReference type="FunFam" id="3.90.230.10:FF:000007">
    <property type="entry name" value="Xaa-Pro aminopeptidase P"/>
    <property type="match status" value="1"/>
</dbReference>
<keyword evidence="12" id="KW-0464">Manganese</keyword>
<dbReference type="Pfam" id="PF16189">
    <property type="entry name" value="Creatinase_N_2"/>
    <property type="match status" value="1"/>
</dbReference>
<dbReference type="PROSITE" id="PS00491">
    <property type="entry name" value="PROLINE_PEPTIDASE"/>
    <property type="match status" value="1"/>
</dbReference>
<dbReference type="Proteomes" id="UP000324767">
    <property type="component" value="Unassembled WGS sequence"/>
</dbReference>
<dbReference type="InterPro" id="IPR036005">
    <property type="entry name" value="Creatinase/aminopeptidase-like"/>
</dbReference>
<evidence type="ECO:0000256" key="15">
    <source>
        <dbReference type="RuleBase" id="RU000590"/>
    </source>
</evidence>
<evidence type="ECO:0000256" key="7">
    <source>
        <dbReference type="ARBA" id="ARBA00022438"/>
    </source>
</evidence>
<evidence type="ECO:0000256" key="2">
    <source>
        <dbReference type="ARBA" id="ARBA00001936"/>
    </source>
</evidence>
<evidence type="ECO:0000256" key="10">
    <source>
        <dbReference type="ARBA" id="ARBA00022801"/>
    </source>
</evidence>
<dbReference type="InterPro" id="IPR050422">
    <property type="entry name" value="X-Pro_aminopeptidase_P"/>
</dbReference>
<proteinExistence type="inferred from homology"/>
<dbReference type="GO" id="GO:0046872">
    <property type="term" value="F:metal ion binding"/>
    <property type="evidence" value="ECO:0007669"/>
    <property type="project" value="UniProtKB-KW"/>
</dbReference>
<keyword evidence="8" id="KW-0645">Protease</keyword>
<sequence length="663" mass="74508">MPLTIIRPLHTRLICAFISAHRVLQSARRPFSSSRIVWAVEMETVDTTERLGKLRELMKRHEVDVYIVPSEDSHQSEYIAPCDARREHISGFSGSAGTAVVTLDKAALATDGRYFNQASKQLDNNWQLLKQGLEDVPTWQEWSAEQSEGCKTVGVDPTVITAPEARKLTEKIKKKGGNTLVGIEENLVDLVWGKERPPRPNEKVKVLGDHFNGKKFQEKIDDVRKELEKKKSAGLIVSMLDEIAWLYNLRGNDIPYNPVFFSYATITPTTATLYIDSSKLNPDVPSHLGDSVHIRPYEAIFEDARVLSESLPGQSTPNGDTATSKPQKKFLISTRASWALSLKLGGEEKVEEIRSPIGDAKAIKNETELEGMRACHIRDGAALSEYFAWLEEELLVKENKLDEVEAADKLEHIRSKHEHFVGLSFDTISSNGPNAAVIHYKPERGNCSVIDPKAIYLCDSGAQYLDGTTDTTRTIHFGTPSDLERKAYTLVLKGVIALDKAVFPKGTSGFALDTLARQFLWEEGLDYRHGTGHGVGSYLNVHEGPIGVGTRIQYSEVALSPGNVLSDEPGYYEDGNFGIRIENIIMVREASTPYRFGDKPYLGFEHVTMVPMCKKLIDETLITPREREWLNSYHKEVWEKTSHYFEGRDERTLKWLCRETTPI</sequence>
<dbReference type="GO" id="GO:0006508">
    <property type="term" value="P:proteolysis"/>
    <property type="evidence" value="ECO:0007669"/>
    <property type="project" value="UniProtKB-KW"/>
</dbReference>
<evidence type="ECO:0000259" key="18">
    <source>
        <dbReference type="Pfam" id="PF16188"/>
    </source>
</evidence>
<comment type="catalytic activity">
    <reaction evidence="1">
        <text>Release of any N-terminal amino acid, including proline, that is linked to proline, even from a dipeptide or tripeptide.</text>
        <dbReference type="EC" id="3.4.11.9"/>
    </reaction>
</comment>
<dbReference type="InterPro" id="IPR032416">
    <property type="entry name" value="Peptidase_M24_C"/>
</dbReference>
<evidence type="ECO:0000313" key="19">
    <source>
        <dbReference type="EMBL" id="KAA6412219.1"/>
    </source>
</evidence>
<dbReference type="SUPFAM" id="SSF55920">
    <property type="entry name" value="Creatinase/aminopeptidase"/>
    <property type="match status" value="1"/>
</dbReference>
<comment type="caution">
    <text evidence="19">The sequence shown here is derived from an EMBL/GenBank/DDBJ whole genome shotgun (WGS) entry which is preliminary data.</text>
</comment>
<dbReference type="Pfam" id="PF00557">
    <property type="entry name" value="Peptidase_M24"/>
    <property type="match status" value="1"/>
</dbReference>
<reference evidence="19 20" key="1">
    <citation type="submission" date="2019-09" db="EMBL/GenBank/DDBJ databases">
        <title>The hologenome of the rock-dwelling lichen Lasallia pustulata.</title>
        <authorList>
            <person name="Greshake Tzovaras B."/>
            <person name="Segers F."/>
            <person name="Bicker A."/>
            <person name="Dal Grande F."/>
            <person name="Otte J."/>
            <person name="Hankeln T."/>
            <person name="Schmitt I."/>
            <person name="Ebersberger I."/>
        </authorList>
    </citation>
    <scope>NUCLEOTIDE SEQUENCE [LARGE SCALE GENOMIC DNA]</scope>
    <source>
        <strain evidence="19">A1-1</strain>
    </source>
</reference>
<name>A0A5M8PRQ8_9LECA</name>
<evidence type="ECO:0000256" key="1">
    <source>
        <dbReference type="ARBA" id="ARBA00001424"/>
    </source>
</evidence>
<dbReference type="CDD" id="cd01085">
    <property type="entry name" value="APP"/>
    <property type="match status" value="1"/>
</dbReference>
<dbReference type="InterPro" id="IPR033740">
    <property type="entry name" value="Pept_M24B"/>
</dbReference>
<comment type="cofactor">
    <cofactor evidence="2">
        <name>Mn(2+)</name>
        <dbReference type="ChEBI" id="CHEBI:29035"/>
    </cofactor>
</comment>
<dbReference type="PANTHER" id="PTHR43763:SF6">
    <property type="entry name" value="XAA-PRO AMINOPEPTIDASE 1"/>
    <property type="match status" value="1"/>
</dbReference>
<evidence type="ECO:0000256" key="3">
    <source>
        <dbReference type="ARBA" id="ARBA00002443"/>
    </source>
</evidence>
<evidence type="ECO:0000313" key="20">
    <source>
        <dbReference type="Proteomes" id="UP000324767"/>
    </source>
</evidence>
<feature type="domain" description="Peptidase M24" evidence="16">
    <location>
        <begin position="370"/>
        <end position="589"/>
    </location>
</feature>
<dbReference type="PANTHER" id="PTHR43763">
    <property type="entry name" value="XAA-PRO AMINOPEPTIDASE 1"/>
    <property type="match status" value="1"/>
</dbReference>
<evidence type="ECO:0000256" key="14">
    <source>
        <dbReference type="ARBA" id="ARBA00032413"/>
    </source>
</evidence>
<evidence type="ECO:0000256" key="11">
    <source>
        <dbReference type="ARBA" id="ARBA00023049"/>
    </source>
</evidence>
<dbReference type="EC" id="3.4.11.9" evidence="5"/>
<dbReference type="Gene3D" id="3.40.350.10">
    <property type="entry name" value="Creatinase/prolidase N-terminal domain"/>
    <property type="match status" value="2"/>
</dbReference>
<dbReference type="EMBL" id="VXIT01000006">
    <property type="protein sequence ID" value="KAA6412219.1"/>
    <property type="molecule type" value="Genomic_DNA"/>
</dbReference>
<dbReference type="Pfam" id="PF16188">
    <property type="entry name" value="Peptidase_M24_C"/>
    <property type="match status" value="1"/>
</dbReference>